<dbReference type="InterPro" id="IPR025709">
    <property type="entry name" value="Leu_tRNA-synth_edit"/>
</dbReference>
<dbReference type="Pfam" id="PF00133">
    <property type="entry name" value="tRNA-synt_1"/>
    <property type="match status" value="2"/>
</dbReference>
<dbReference type="AlphaFoldDB" id="A0A0G0VXC6"/>
<reference evidence="14 15" key="1">
    <citation type="journal article" date="2015" name="Nature">
        <title>rRNA introns, odd ribosomes, and small enigmatic genomes across a large radiation of phyla.</title>
        <authorList>
            <person name="Brown C.T."/>
            <person name="Hug L.A."/>
            <person name="Thomas B.C."/>
            <person name="Sharon I."/>
            <person name="Castelle C.J."/>
            <person name="Singh A."/>
            <person name="Wilkins M.J."/>
            <person name="Williams K.H."/>
            <person name="Banfield J.F."/>
        </authorList>
    </citation>
    <scope>NUCLEOTIDE SEQUENCE [LARGE SCALE GENOMIC DNA]</scope>
</reference>
<dbReference type="CDD" id="cd00812">
    <property type="entry name" value="LeuRS_core"/>
    <property type="match status" value="1"/>
</dbReference>
<comment type="similarity">
    <text evidence="1 9 10">Belongs to the class-I aminoacyl-tRNA synthetase family.</text>
</comment>
<dbReference type="EMBL" id="LCBD01000004">
    <property type="protein sequence ID" value="KKS05510.1"/>
    <property type="molecule type" value="Genomic_DNA"/>
</dbReference>
<feature type="domain" description="Leucyl-tRNA synthetase editing" evidence="13">
    <location>
        <begin position="259"/>
        <end position="302"/>
    </location>
</feature>
<dbReference type="GO" id="GO:0006429">
    <property type="term" value="P:leucyl-tRNA aminoacylation"/>
    <property type="evidence" value="ECO:0007669"/>
    <property type="project" value="UniProtKB-UniRule"/>
</dbReference>
<evidence type="ECO:0000313" key="15">
    <source>
        <dbReference type="Proteomes" id="UP000034286"/>
    </source>
</evidence>
<keyword evidence="4 9" id="KW-0547">Nucleotide-binding</keyword>
<dbReference type="InterPro" id="IPR014729">
    <property type="entry name" value="Rossmann-like_a/b/a_fold"/>
</dbReference>
<comment type="caution">
    <text evidence="9">Lacks conserved residue(s) required for the propagation of feature annotation.</text>
</comment>
<keyword evidence="2 9" id="KW-0963">Cytoplasm</keyword>
<protein>
    <recommendedName>
        <fullName evidence="9">Leucine--tRNA ligase</fullName>
        <ecNumber evidence="9">6.1.1.4</ecNumber>
    </recommendedName>
    <alternativeName>
        <fullName evidence="9">Leucyl-tRNA synthetase</fullName>
        <shortName evidence="9">LeuRS</shortName>
    </alternativeName>
</protein>
<dbReference type="GO" id="GO:0005737">
    <property type="term" value="C:cytoplasm"/>
    <property type="evidence" value="ECO:0007669"/>
    <property type="project" value="UniProtKB-SubCell"/>
</dbReference>
<evidence type="ECO:0000256" key="3">
    <source>
        <dbReference type="ARBA" id="ARBA00022598"/>
    </source>
</evidence>
<dbReference type="PROSITE" id="PS00178">
    <property type="entry name" value="AA_TRNA_LIGASE_I"/>
    <property type="match status" value="1"/>
</dbReference>
<feature type="domain" description="Aminoacyl-tRNA synthetase class Ia" evidence="11">
    <location>
        <begin position="29"/>
        <end position="256"/>
    </location>
</feature>
<dbReference type="Gene3D" id="3.40.50.620">
    <property type="entry name" value="HUPs"/>
    <property type="match status" value="2"/>
</dbReference>
<dbReference type="PANTHER" id="PTHR43740:SF2">
    <property type="entry name" value="LEUCINE--TRNA LIGASE, MITOCHONDRIAL"/>
    <property type="match status" value="1"/>
</dbReference>
<feature type="short sequence motif" description="'KMSKS' region" evidence="9">
    <location>
        <begin position="558"/>
        <end position="562"/>
    </location>
</feature>
<evidence type="ECO:0000256" key="9">
    <source>
        <dbReference type="HAMAP-Rule" id="MF_00049"/>
    </source>
</evidence>
<dbReference type="HAMAP" id="MF_00049_B">
    <property type="entry name" value="Leu_tRNA_synth_B"/>
    <property type="match status" value="1"/>
</dbReference>
<evidence type="ECO:0000259" key="11">
    <source>
        <dbReference type="Pfam" id="PF00133"/>
    </source>
</evidence>
<feature type="binding site" evidence="9">
    <location>
        <position position="561"/>
    </location>
    <ligand>
        <name>ATP</name>
        <dbReference type="ChEBI" id="CHEBI:30616"/>
    </ligand>
</feature>
<dbReference type="GO" id="GO:0004823">
    <property type="term" value="F:leucine-tRNA ligase activity"/>
    <property type="evidence" value="ECO:0007669"/>
    <property type="project" value="UniProtKB-UniRule"/>
</dbReference>
<feature type="domain" description="Aminoacyl-tRNA synthetase class Ia" evidence="11">
    <location>
        <begin position="394"/>
        <end position="586"/>
    </location>
</feature>
<dbReference type="PANTHER" id="PTHR43740">
    <property type="entry name" value="LEUCYL-TRNA SYNTHETASE"/>
    <property type="match status" value="1"/>
</dbReference>
<dbReference type="InterPro" id="IPR002302">
    <property type="entry name" value="Leu-tRNA-ligase"/>
</dbReference>
<proteinExistence type="inferred from homology"/>
<organism evidence="14 15">
    <name type="scientific">Candidatus Woesebacteria bacterium GW2011_GWE1_41_24</name>
    <dbReference type="NCBI Taxonomy" id="1618597"/>
    <lineage>
        <taxon>Bacteria</taxon>
        <taxon>Candidatus Woeseibacteriota</taxon>
    </lineage>
</organism>
<dbReference type="Pfam" id="PF08264">
    <property type="entry name" value="Anticodon_1"/>
    <property type="match status" value="1"/>
</dbReference>
<evidence type="ECO:0000313" key="14">
    <source>
        <dbReference type="EMBL" id="KKS05510.1"/>
    </source>
</evidence>
<dbReference type="InterPro" id="IPR009008">
    <property type="entry name" value="Val/Leu/Ile-tRNA-synth_edit"/>
</dbReference>
<comment type="subcellular location">
    <subcellularLocation>
        <location evidence="9">Cytoplasm</location>
    </subcellularLocation>
</comment>
<accession>A0A0G0VXC6</accession>
<keyword evidence="7 9" id="KW-0030">Aminoacyl-tRNA synthetase</keyword>
<keyword evidence="5 9" id="KW-0067">ATP-binding</keyword>
<evidence type="ECO:0000256" key="4">
    <source>
        <dbReference type="ARBA" id="ARBA00022741"/>
    </source>
</evidence>
<evidence type="ECO:0000256" key="5">
    <source>
        <dbReference type="ARBA" id="ARBA00022840"/>
    </source>
</evidence>
<dbReference type="InterPro" id="IPR009080">
    <property type="entry name" value="tRNAsynth_Ia_anticodon-bd"/>
</dbReference>
<dbReference type="SUPFAM" id="SSF47323">
    <property type="entry name" value="Anticodon-binding domain of a subclass of class I aminoacyl-tRNA synthetases"/>
    <property type="match status" value="1"/>
</dbReference>
<dbReference type="Gene3D" id="1.10.730.10">
    <property type="entry name" value="Isoleucyl-tRNA Synthetase, Domain 1"/>
    <property type="match status" value="1"/>
</dbReference>
<dbReference type="PATRIC" id="fig|1618597.3.peg.147"/>
<dbReference type="CDD" id="cd07958">
    <property type="entry name" value="Anticodon_Ia_Leu_BEm"/>
    <property type="match status" value="1"/>
</dbReference>
<evidence type="ECO:0000256" key="8">
    <source>
        <dbReference type="ARBA" id="ARBA00047469"/>
    </source>
</evidence>
<evidence type="ECO:0000256" key="7">
    <source>
        <dbReference type="ARBA" id="ARBA00023146"/>
    </source>
</evidence>
<dbReference type="EC" id="6.1.1.4" evidence="9"/>
<feature type="domain" description="Leucyl-tRNA synthetase editing" evidence="13">
    <location>
        <begin position="307"/>
        <end position="370"/>
    </location>
</feature>
<dbReference type="SUPFAM" id="SSF52374">
    <property type="entry name" value="Nucleotidylyl transferase"/>
    <property type="match status" value="1"/>
</dbReference>
<sequence length="785" mass="90131">MCLKKVYAKVLKLTNMDNIKYDHAKIEKKWQDRWEKENIYFPDLSQAKEHFYNLWMFPYPSAEGLHAGHTFASTGSDVFGRFIRMQGKAVFQPIGYDSFGIHSENYAIKIGENPNEVVKRTTKHYEEQMRSLGHGYDWRHTVTTSDPDYYRWTQWLFLKMWEAGLAYKKLATVNFCPSCKTVLADEQVMTPAQAGKEPKDANGEVVPETPETKVCERCGTIVEKKDLDQWFFRITKYADDLLEGLEKIDWSSRVKLAQKNWIGKSHGMLIKFKIENSDDEIEVFTTRPDTLNAVTFIAISDEALYNRESTEKIGEPTGKYAIDPLSGRKLPIWKTNYVAPGYGTGAVMGVPAHDERDMEFAKKYHLDIVQKDPDQKLWKEIEDKKFGYPHTNFHLRDWLVSRQRYWGAPIPMINCPKCDWVAVPEKELPVLLPNISDYKPEGTGKGPLANHKEFYQVTCPKCGGDATRETDVMDTFVDSSWYFLRYPSSNIESAPFDKEITKRWLPVDLYFGGAEHSVLHLMYARFVTKVLHDLKLLEFDEPFPKFFAHGLMIKDGVKMSKSKGNVINPDQYVSKFGADTLRLYVMFLGPMDASPDFRDSGIEGMQRFVARLWKLFNEASITDGQPSKEVAHKLNQTVKKVTEDMYNFKYNTAIASIMELMNTLEDNKTRNLSASILKSLALLLAPFAPHLAEEVWVKILGQPFSIHKANWPKYDNSLIGSDTVTIIIQVNGKLRSHLVVSNKQSTKKEDIETLSKKDENVAKWLKNHGIKKVIFVSGKLINFVI</sequence>
<dbReference type="InterPro" id="IPR001412">
    <property type="entry name" value="aa-tRNA-synth_I_CS"/>
</dbReference>
<comment type="catalytic activity">
    <reaction evidence="8 9">
        <text>tRNA(Leu) + L-leucine + ATP = L-leucyl-tRNA(Leu) + AMP + diphosphate</text>
        <dbReference type="Rhea" id="RHEA:11688"/>
        <dbReference type="Rhea" id="RHEA-COMP:9613"/>
        <dbReference type="Rhea" id="RHEA-COMP:9622"/>
        <dbReference type="ChEBI" id="CHEBI:30616"/>
        <dbReference type="ChEBI" id="CHEBI:33019"/>
        <dbReference type="ChEBI" id="CHEBI:57427"/>
        <dbReference type="ChEBI" id="CHEBI:78442"/>
        <dbReference type="ChEBI" id="CHEBI:78494"/>
        <dbReference type="ChEBI" id="CHEBI:456215"/>
        <dbReference type="EC" id="6.1.1.4"/>
    </reaction>
</comment>
<dbReference type="FunFam" id="1.10.730.10:FF:000002">
    <property type="entry name" value="Leucine--tRNA ligase"/>
    <property type="match status" value="1"/>
</dbReference>
<dbReference type="InterPro" id="IPR002300">
    <property type="entry name" value="aa-tRNA-synth_Ia"/>
</dbReference>
<evidence type="ECO:0000256" key="1">
    <source>
        <dbReference type="ARBA" id="ARBA00005594"/>
    </source>
</evidence>
<keyword evidence="3 9" id="KW-0436">Ligase</keyword>
<evidence type="ECO:0000256" key="6">
    <source>
        <dbReference type="ARBA" id="ARBA00022917"/>
    </source>
</evidence>
<evidence type="ECO:0000256" key="2">
    <source>
        <dbReference type="ARBA" id="ARBA00022490"/>
    </source>
</evidence>
<feature type="domain" description="Methionyl/Valyl/Leucyl/Isoleucyl-tRNA synthetase anticodon-binding" evidence="12">
    <location>
        <begin position="628"/>
        <end position="748"/>
    </location>
</feature>
<evidence type="ECO:0000256" key="10">
    <source>
        <dbReference type="RuleBase" id="RU363035"/>
    </source>
</evidence>
<dbReference type="GO" id="GO:0002161">
    <property type="term" value="F:aminoacyl-tRNA deacylase activity"/>
    <property type="evidence" value="ECO:0007669"/>
    <property type="project" value="InterPro"/>
</dbReference>
<dbReference type="Pfam" id="PF13603">
    <property type="entry name" value="tRNA-synt_1_2"/>
    <property type="match status" value="2"/>
</dbReference>
<name>A0A0G0VXC6_9BACT</name>
<dbReference type="Proteomes" id="UP000034286">
    <property type="component" value="Unassembled WGS sequence"/>
</dbReference>
<dbReference type="GO" id="GO:0005524">
    <property type="term" value="F:ATP binding"/>
    <property type="evidence" value="ECO:0007669"/>
    <property type="project" value="UniProtKB-UniRule"/>
</dbReference>
<dbReference type="InterPro" id="IPR013155">
    <property type="entry name" value="M/V/L/I-tRNA-synth_anticd-bd"/>
</dbReference>
<gene>
    <name evidence="9" type="primary">leuS</name>
    <name evidence="14" type="ORF">UU57_C0004G0003</name>
</gene>
<keyword evidence="6 9" id="KW-0648">Protein biosynthesis</keyword>
<dbReference type="PRINTS" id="PR00985">
    <property type="entry name" value="TRNASYNTHLEU"/>
</dbReference>
<evidence type="ECO:0000259" key="12">
    <source>
        <dbReference type="Pfam" id="PF08264"/>
    </source>
</evidence>
<comment type="caution">
    <text evidence="14">The sequence shown here is derived from an EMBL/GenBank/DDBJ whole genome shotgun (WGS) entry which is preliminary data.</text>
</comment>
<dbReference type="SUPFAM" id="SSF50677">
    <property type="entry name" value="ValRS/IleRS/LeuRS editing domain"/>
    <property type="match status" value="1"/>
</dbReference>
<evidence type="ECO:0000259" key="13">
    <source>
        <dbReference type="Pfam" id="PF13603"/>
    </source>
</evidence>